<reference evidence="2" key="2">
    <citation type="submission" date="2020-09" db="EMBL/GenBank/DDBJ databases">
        <authorList>
            <person name="Sun Q."/>
            <person name="Zhou Y."/>
        </authorList>
    </citation>
    <scope>NUCLEOTIDE SEQUENCE</scope>
    <source>
        <strain evidence="2">CGMCC 1.15290</strain>
    </source>
</reference>
<dbReference type="Pfam" id="PF18925">
    <property type="entry name" value="DUF5675"/>
    <property type="match status" value="1"/>
</dbReference>
<keyword evidence="3" id="KW-1185">Reference proteome</keyword>
<dbReference type="InterPro" id="IPR043732">
    <property type="entry name" value="DUF5675"/>
</dbReference>
<protein>
    <recommendedName>
        <fullName evidence="1">DUF5675 domain-containing protein</fullName>
    </recommendedName>
</protein>
<dbReference type="RefSeq" id="WP_229687971.1">
    <property type="nucleotide sequence ID" value="NZ_BMIB01000004.1"/>
</dbReference>
<evidence type="ECO:0000259" key="1">
    <source>
        <dbReference type="Pfam" id="PF18925"/>
    </source>
</evidence>
<organism evidence="2 3">
    <name type="scientific">Filimonas zeae</name>
    <dbReference type="NCBI Taxonomy" id="1737353"/>
    <lineage>
        <taxon>Bacteria</taxon>
        <taxon>Pseudomonadati</taxon>
        <taxon>Bacteroidota</taxon>
        <taxon>Chitinophagia</taxon>
        <taxon>Chitinophagales</taxon>
        <taxon>Chitinophagaceae</taxon>
        <taxon>Filimonas</taxon>
    </lineage>
</organism>
<accession>A0A917MYA0</accession>
<comment type="caution">
    <text evidence="2">The sequence shown here is derived from an EMBL/GenBank/DDBJ whole genome shotgun (WGS) entry which is preliminary data.</text>
</comment>
<sequence length="145" mass="16590">MITLQLQRMYYPRGTNGILRMHGDIVCYTIELPWLDNRTNASCVPEGRYRLLQRQSPKFSNHLWLQDVPGRELILIHPANNAARELKGCIAPVSALTGKGEGESSRRAMSKLMRLLQPAFELEQEVWLQIESLPVGITPLFKNYN</sequence>
<evidence type="ECO:0000313" key="3">
    <source>
        <dbReference type="Proteomes" id="UP000627292"/>
    </source>
</evidence>
<dbReference type="EMBL" id="BMIB01000004">
    <property type="protein sequence ID" value="GGH77938.1"/>
    <property type="molecule type" value="Genomic_DNA"/>
</dbReference>
<dbReference type="Proteomes" id="UP000627292">
    <property type="component" value="Unassembled WGS sequence"/>
</dbReference>
<gene>
    <name evidence="2" type="ORF">GCM10011379_45040</name>
</gene>
<feature type="domain" description="DUF5675" evidence="1">
    <location>
        <begin position="6"/>
        <end position="117"/>
    </location>
</feature>
<proteinExistence type="predicted"/>
<evidence type="ECO:0000313" key="2">
    <source>
        <dbReference type="EMBL" id="GGH77938.1"/>
    </source>
</evidence>
<dbReference type="AlphaFoldDB" id="A0A917MYA0"/>
<name>A0A917MYA0_9BACT</name>
<reference evidence="2" key="1">
    <citation type="journal article" date="2014" name="Int. J. Syst. Evol. Microbiol.">
        <title>Complete genome sequence of Corynebacterium casei LMG S-19264T (=DSM 44701T), isolated from a smear-ripened cheese.</title>
        <authorList>
            <consortium name="US DOE Joint Genome Institute (JGI-PGF)"/>
            <person name="Walter F."/>
            <person name="Albersmeier A."/>
            <person name="Kalinowski J."/>
            <person name="Ruckert C."/>
        </authorList>
    </citation>
    <scope>NUCLEOTIDE SEQUENCE</scope>
    <source>
        <strain evidence="2">CGMCC 1.15290</strain>
    </source>
</reference>